<evidence type="ECO:0000256" key="1">
    <source>
        <dbReference type="SAM" id="MobiDB-lite"/>
    </source>
</evidence>
<dbReference type="AlphaFoldDB" id="A0A699HSD6"/>
<sequence>MVKQTIVDLAENDEEGEEQTHRCTRWTRDEEILLTECWIESSENGQIGADRSEDSLWRQIMVGGGAQMAWVEPFSLIVYPSPQVLLDYQH</sequence>
<dbReference type="EMBL" id="BKCJ010184586">
    <property type="protein sequence ID" value="GEY50954.1"/>
    <property type="molecule type" value="Genomic_DNA"/>
</dbReference>
<feature type="region of interest" description="Disordered" evidence="1">
    <location>
        <begin position="1"/>
        <end position="23"/>
    </location>
</feature>
<evidence type="ECO:0000313" key="2">
    <source>
        <dbReference type="EMBL" id="GEY50954.1"/>
    </source>
</evidence>
<organism evidence="2">
    <name type="scientific">Tanacetum cinerariifolium</name>
    <name type="common">Dalmatian daisy</name>
    <name type="synonym">Chrysanthemum cinerariifolium</name>
    <dbReference type="NCBI Taxonomy" id="118510"/>
    <lineage>
        <taxon>Eukaryota</taxon>
        <taxon>Viridiplantae</taxon>
        <taxon>Streptophyta</taxon>
        <taxon>Embryophyta</taxon>
        <taxon>Tracheophyta</taxon>
        <taxon>Spermatophyta</taxon>
        <taxon>Magnoliopsida</taxon>
        <taxon>eudicotyledons</taxon>
        <taxon>Gunneridae</taxon>
        <taxon>Pentapetalae</taxon>
        <taxon>asterids</taxon>
        <taxon>campanulids</taxon>
        <taxon>Asterales</taxon>
        <taxon>Asteraceae</taxon>
        <taxon>Asteroideae</taxon>
        <taxon>Anthemideae</taxon>
        <taxon>Anthemidinae</taxon>
        <taxon>Tanacetum</taxon>
    </lineage>
</organism>
<protein>
    <submittedName>
        <fullName evidence="2">Uncharacterized protein</fullName>
    </submittedName>
</protein>
<proteinExistence type="predicted"/>
<gene>
    <name evidence="2" type="ORF">Tci_422928</name>
</gene>
<name>A0A699HSD6_TANCI</name>
<reference evidence="2" key="1">
    <citation type="journal article" date="2019" name="Sci. Rep.">
        <title>Draft genome of Tanacetum cinerariifolium, the natural source of mosquito coil.</title>
        <authorList>
            <person name="Yamashiro T."/>
            <person name="Shiraishi A."/>
            <person name="Satake H."/>
            <person name="Nakayama K."/>
        </authorList>
    </citation>
    <scope>NUCLEOTIDE SEQUENCE</scope>
</reference>
<accession>A0A699HSD6</accession>
<comment type="caution">
    <text evidence="2">The sequence shown here is derived from an EMBL/GenBank/DDBJ whole genome shotgun (WGS) entry which is preliminary data.</text>
</comment>